<evidence type="ECO:0000313" key="2">
    <source>
        <dbReference type="EMBL" id="KAG5654172.1"/>
    </source>
</evidence>
<dbReference type="InterPro" id="IPR011333">
    <property type="entry name" value="SKP1/BTB/POZ_sf"/>
</dbReference>
<proteinExistence type="predicted"/>
<protein>
    <recommendedName>
        <fullName evidence="1">BTB domain-containing protein</fullName>
    </recommendedName>
</protein>
<dbReference type="SUPFAM" id="SSF54695">
    <property type="entry name" value="POZ domain"/>
    <property type="match status" value="1"/>
</dbReference>
<dbReference type="PROSITE" id="PS50097">
    <property type="entry name" value="BTB"/>
    <property type="match status" value="1"/>
</dbReference>
<keyword evidence="3" id="KW-1185">Reference proteome</keyword>
<gene>
    <name evidence="2" type="ORF">H0H81_006554</name>
</gene>
<name>A0A9P7GW83_9AGAR</name>
<feature type="domain" description="BTB" evidence="1">
    <location>
        <begin position="17"/>
        <end position="89"/>
    </location>
</feature>
<dbReference type="Gene3D" id="3.30.710.10">
    <property type="entry name" value="Potassium Channel Kv1.1, Chain A"/>
    <property type="match status" value="1"/>
</dbReference>
<organism evidence="2 3">
    <name type="scientific">Sphagnurus paluster</name>
    <dbReference type="NCBI Taxonomy" id="117069"/>
    <lineage>
        <taxon>Eukaryota</taxon>
        <taxon>Fungi</taxon>
        <taxon>Dikarya</taxon>
        <taxon>Basidiomycota</taxon>
        <taxon>Agaricomycotina</taxon>
        <taxon>Agaricomycetes</taxon>
        <taxon>Agaricomycetidae</taxon>
        <taxon>Agaricales</taxon>
        <taxon>Tricholomatineae</taxon>
        <taxon>Lyophyllaceae</taxon>
        <taxon>Sphagnurus</taxon>
    </lineage>
</organism>
<accession>A0A9P7GW83</accession>
<reference evidence="2" key="2">
    <citation type="submission" date="2021-10" db="EMBL/GenBank/DDBJ databases">
        <title>Phylogenomics reveals ancestral predisposition of the termite-cultivated fungus Termitomyces towards a domesticated lifestyle.</title>
        <authorList>
            <person name="Auxier B."/>
            <person name="Grum-Grzhimaylo A."/>
            <person name="Cardenas M.E."/>
            <person name="Lodge J.D."/>
            <person name="Laessoe T."/>
            <person name="Pedersen O."/>
            <person name="Smith M.E."/>
            <person name="Kuyper T.W."/>
            <person name="Franco-Molano E.A."/>
            <person name="Baroni T.J."/>
            <person name="Aanen D.K."/>
        </authorList>
    </citation>
    <scope>NUCLEOTIDE SEQUENCE</scope>
    <source>
        <strain evidence="2">D49</strain>
    </source>
</reference>
<evidence type="ECO:0000259" key="1">
    <source>
        <dbReference type="PROSITE" id="PS50097"/>
    </source>
</evidence>
<dbReference type="Pfam" id="PF00651">
    <property type="entry name" value="BTB"/>
    <property type="match status" value="1"/>
</dbReference>
<comment type="caution">
    <text evidence="2">The sequence shown here is derived from an EMBL/GenBank/DDBJ whole genome shotgun (WGS) entry which is preliminary data.</text>
</comment>
<sequence length="297" mass="33497">MITMQGKTVTPFDNPAADIILRSSDKIPVDFRVFKLLLSLASPFFAAAFTLPQPEADDTIMPVMEMEEDADTLALLLGLCYPVSVCAPPRLRTLRDLRMVMKAAVKFEMDGIQQHLRTLLVEPRFIEQQPLRVYAIACRYGWIKEAREAARNTLRYPADTPLVDELELISGGTYHRLLQYRKECGETASSAVAALAMQRPASLGGWVWDECTACVAGKKVCVGPRSCWLEWMLAVADIVRERPCGDMVRKAHLKDVKICAECMRDVMEHIEDYMVVLGGKVEKQIAKVKLRFWLDES</sequence>
<evidence type="ECO:0000313" key="3">
    <source>
        <dbReference type="Proteomes" id="UP000717328"/>
    </source>
</evidence>
<dbReference type="AlphaFoldDB" id="A0A9P7GW83"/>
<reference evidence="2" key="1">
    <citation type="submission" date="2021-02" db="EMBL/GenBank/DDBJ databases">
        <authorList>
            <person name="Nieuwenhuis M."/>
            <person name="Van De Peppel L.J.J."/>
        </authorList>
    </citation>
    <scope>NUCLEOTIDE SEQUENCE</scope>
    <source>
        <strain evidence="2">D49</strain>
    </source>
</reference>
<dbReference type="Proteomes" id="UP000717328">
    <property type="component" value="Unassembled WGS sequence"/>
</dbReference>
<dbReference type="InterPro" id="IPR000210">
    <property type="entry name" value="BTB/POZ_dom"/>
</dbReference>
<dbReference type="EMBL" id="JABCKI010000017">
    <property type="protein sequence ID" value="KAG5654172.1"/>
    <property type="molecule type" value="Genomic_DNA"/>
</dbReference>
<dbReference type="OrthoDB" id="3357985at2759"/>